<name>A0A392P560_9FABA</name>
<sequence>MDNISFHSEEGAQKWKFVYQRRIAQERELNQEALEYKEIMELIESAGIMKTVTKIGRCFETLVREFIVNITSDCSEGRDEHRKVYVRSKCIRFSPTIINEYLGRNNDAETEEVDLL</sequence>
<comment type="caution">
    <text evidence="1">The sequence shown here is derived from an EMBL/GenBank/DDBJ whole genome shotgun (WGS) entry which is preliminary data.</text>
</comment>
<feature type="non-terminal residue" evidence="1">
    <location>
        <position position="116"/>
    </location>
</feature>
<evidence type="ECO:0000313" key="2">
    <source>
        <dbReference type="Proteomes" id="UP000265520"/>
    </source>
</evidence>
<proteinExistence type="predicted"/>
<reference evidence="1 2" key="1">
    <citation type="journal article" date="2018" name="Front. Plant Sci.">
        <title>Red Clover (Trifolium pratense) and Zigzag Clover (T. medium) - A Picture of Genomic Similarities and Differences.</title>
        <authorList>
            <person name="Dluhosova J."/>
            <person name="Istvanek J."/>
            <person name="Nedelnik J."/>
            <person name="Repkova J."/>
        </authorList>
    </citation>
    <scope>NUCLEOTIDE SEQUENCE [LARGE SCALE GENOMIC DNA]</scope>
    <source>
        <strain evidence="2">cv. 10/8</strain>
        <tissue evidence="1">Leaf</tissue>
    </source>
</reference>
<organism evidence="1 2">
    <name type="scientific">Trifolium medium</name>
    <dbReference type="NCBI Taxonomy" id="97028"/>
    <lineage>
        <taxon>Eukaryota</taxon>
        <taxon>Viridiplantae</taxon>
        <taxon>Streptophyta</taxon>
        <taxon>Embryophyta</taxon>
        <taxon>Tracheophyta</taxon>
        <taxon>Spermatophyta</taxon>
        <taxon>Magnoliopsida</taxon>
        <taxon>eudicotyledons</taxon>
        <taxon>Gunneridae</taxon>
        <taxon>Pentapetalae</taxon>
        <taxon>rosids</taxon>
        <taxon>fabids</taxon>
        <taxon>Fabales</taxon>
        <taxon>Fabaceae</taxon>
        <taxon>Papilionoideae</taxon>
        <taxon>50 kb inversion clade</taxon>
        <taxon>NPAAA clade</taxon>
        <taxon>Hologalegina</taxon>
        <taxon>IRL clade</taxon>
        <taxon>Trifolieae</taxon>
        <taxon>Trifolium</taxon>
    </lineage>
</organism>
<protein>
    <submittedName>
        <fullName evidence="1">Envelope-like protein</fullName>
    </submittedName>
</protein>
<dbReference type="EMBL" id="LXQA010063469">
    <property type="protein sequence ID" value="MCI06902.1"/>
    <property type="molecule type" value="Genomic_DNA"/>
</dbReference>
<accession>A0A392P560</accession>
<dbReference type="AlphaFoldDB" id="A0A392P560"/>
<keyword evidence="2" id="KW-1185">Reference proteome</keyword>
<evidence type="ECO:0000313" key="1">
    <source>
        <dbReference type="EMBL" id="MCI06902.1"/>
    </source>
</evidence>
<dbReference type="Proteomes" id="UP000265520">
    <property type="component" value="Unassembled WGS sequence"/>
</dbReference>